<dbReference type="AlphaFoldDB" id="A0A7C9DV67"/>
<sequence length="126" mass="12695">MFPASIESSPFASYMPGVGVCTSKSLTSALTFIPSRFCDTSGTELSSVPSEVKVSVGASSPAFVSATSSTDKNPSEASSSLSSITSCSACTSDVSDTNSDNSVVFAISSIAFVFAGLPEDSSGFSL</sequence>
<dbReference type="EMBL" id="GISG01175534">
    <property type="protein sequence ID" value="MBA4652720.1"/>
    <property type="molecule type" value="Transcribed_RNA"/>
</dbReference>
<evidence type="ECO:0000313" key="2">
    <source>
        <dbReference type="EMBL" id="MBA4652720.1"/>
    </source>
</evidence>
<protein>
    <submittedName>
        <fullName evidence="2">Uncharacterized protein</fullName>
    </submittedName>
</protein>
<organism evidence="2">
    <name type="scientific">Opuntia streptacantha</name>
    <name type="common">Prickly pear cactus</name>
    <name type="synonym">Opuntia cardona</name>
    <dbReference type="NCBI Taxonomy" id="393608"/>
    <lineage>
        <taxon>Eukaryota</taxon>
        <taxon>Viridiplantae</taxon>
        <taxon>Streptophyta</taxon>
        <taxon>Embryophyta</taxon>
        <taxon>Tracheophyta</taxon>
        <taxon>Spermatophyta</taxon>
        <taxon>Magnoliopsida</taxon>
        <taxon>eudicotyledons</taxon>
        <taxon>Gunneridae</taxon>
        <taxon>Pentapetalae</taxon>
        <taxon>Caryophyllales</taxon>
        <taxon>Cactineae</taxon>
        <taxon>Cactaceae</taxon>
        <taxon>Opuntioideae</taxon>
        <taxon>Opuntia</taxon>
    </lineage>
</organism>
<reference evidence="2" key="1">
    <citation type="journal article" date="2013" name="J. Plant Res.">
        <title>Effect of fungi and light on seed germination of three Opuntia species from semiarid lands of central Mexico.</title>
        <authorList>
            <person name="Delgado-Sanchez P."/>
            <person name="Jimenez-Bremont J.F."/>
            <person name="Guerrero-Gonzalez Mde L."/>
            <person name="Flores J."/>
        </authorList>
    </citation>
    <scope>NUCLEOTIDE SEQUENCE</scope>
    <source>
        <tissue evidence="2">Cladode</tissue>
    </source>
</reference>
<reference evidence="2" key="2">
    <citation type="submission" date="2020-07" db="EMBL/GenBank/DDBJ databases">
        <authorList>
            <person name="Vera ALvarez R."/>
            <person name="Arias-Moreno D.M."/>
            <person name="Jimenez-Jacinto V."/>
            <person name="Jimenez-Bremont J.F."/>
            <person name="Swaminathan K."/>
            <person name="Moose S.P."/>
            <person name="Guerrero-Gonzalez M.L."/>
            <person name="Marino-Ramirez L."/>
            <person name="Landsman D."/>
            <person name="Rodriguez-Kessler M."/>
            <person name="Delgado-Sanchez P."/>
        </authorList>
    </citation>
    <scope>NUCLEOTIDE SEQUENCE</scope>
    <source>
        <tissue evidence="2">Cladode</tissue>
    </source>
</reference>
<feature type="region of interest" description="Disordered" evidence="1">
    <location>
        <begin position="63"/>
        <end position="83"/>
    </location>
</feature>
<accession>A0A7C9DV67</accession>
<proteinExistence type="predicted"/>
<name>A0A7C9DV67_OPUST</name>
<evidence type="ECO:0000256" key="1">
    <source>
        <dbReference type="SAM" id="MobiDB-lite"/>
    </source>
</evidence>